<protein>
    <submittedName>
        <fullName evidence="1">Phosphoribosyltransferase</fullName>
    </submittedName>
</protein>
<dbReference type="EMBL" id="POUB01000227">
    <property type="protein sequence ID" value="PZF90474.1"/>
    <property type="molecule type" value="Genomic_DNA"/>
</dbReference>
<reference evidence="1 2" key="1">
    <citation type="submission" date="2018-01" db="EMBL/GenBank/DDBJ databases">
        <title>Draft genome sequence of Salinispora sp. 13K206.</title>
        <authorList>
            <person name="Sahin N."/>
            <person name="Saygin H."/>
            <person name="Ay H."/>
        </authorList>
    </citation>
    <scope>NUCLEOTIDE SEQUENCE [LARGE SCALE GENOMIC DNA]</scope>
    <source>
        <strain evidence="1 2">13K206</strain>
    </source>
</reference>
<dbReference type="CDD" id="cd06223">
    <property type="entry name" value="PRTases_typeI"/>
    <property type="match status" value="1"/>
</dbReference>
<dbReference type="Proteomes" id="UP000248749">
    <property type="component" value="Unassembled WGS sequence"/>
</dbReference>
<dbReference type="SUPFAM" id="SSF53271">
    <property type="entry name" value="PRTase-like"/>
    <property type="match status" value="1"/>
</dbReference>
<sequence length="48" mass="4600">PGGVAVVVLDDIVTTGATLAAVSRTLAATGASPTVAAVLAATEKRHLS</sequence>
<comment type="caution">
    <text evidence="1">The sequence shown here is derived from an EMBL/GenBank/DDBJ whole genome shotgun (WGS) entry which is preliminary data.</text>
</comment>
<evidence type="ECO:0000313" key="2">
    <source>
        <dbReference type="Proteomes" id="UP000248749"/>
    </source>
</evidence>
<proteinExistence type="predicted"/>
<keyword evidence="1" id="KW-0808">Transferase</keyword>
<dbReference type="InterPro" id="IPR029057">
    <property type="entry name" value="PRTase-like"/>
</dbReference>
<evidence type="ECO:0000313" key="1">
    <source>
        <dbReference type="EMBL" id="PZF90474.1"/>
    </source>
</evidence>
<name>A0A2W2CC91_9ACTN</name>
<keyword evidence="1" id="KW-0328">Glycosyltransferase</keyword>
<keyword evidence="2" id="KW-1185">Reference proteome</keyword>
<organism evidence="1 2">
    <name type="scientific">Micromonospora deserti</name>
    <dbReference type="NCBI Taxonomy" id="2070366"/>
    <lineage>
        <taxon>Bacteria</taxon>
        <taxon>Bacillati</taxon>
        <taxon>Actinomycetota</taxon>
        <taxon>Actinomycetes</taxon>
        <taxon>Micromonosporales</taxon>
        <taxon>Micromonosporaceae</taxon>
        <taxon>Micromonospora</taxon>
    </lineage>
</organism>
<dbReference type="GO" id="GO:0016757">
    <property type="term" value="F:glycosyltransferase activity"/>
    <property type="evidence" value="ECO:0007669"/>
    <property type="project" value="UniProtKB-KW"/>
</dbReference>
<gene>
    <name evidence="1" type="ORF">C1I99_24390</name>
</gene>
<accession>A0A2W2CC91</accession>
<dbReference type="InterPro" id="IPR000836">
    <property type="entry name" value="PRTase_dom"/>
</dbReference>
<dbReference type="Gene3D" id="3.40.50.2020">
    <property type="match status" value="1"/>
</dbReference>
<dbReference type="AlphaFoldDB" id="A0A2W2CC91"/>
<feature type="non-terminal residue" evidence="1">
    <location>
        <position position="1"/>
    </location>
</feature>